<evidence type="ECO:0000313" key="1">
    <source>
        <dbReference type="EMBL" id="MBV4357404.1"/>
    </source>
</evidence>
<accession>A0A9E2SA20</accession>
<dbReference type="RefSeq" id="WP_217791049.1">
    <property type="nucleotide sequence ID" value="NZ_JAHSPG010000005.1"/>
</dbReference>
<name>A0A9E2SA20_9BACT</name>
<dbReference type="Proteomes" id="UP000812270">
    <property type="component" value="Unassembled WGS sequence"/>
</dbReference>
<organism evidence="1 2">
    <name type="scientific">Pinibacter aurantiacus</name>
    <dbReference type="NCBI Taxonomy" id="2851599"/>
    <lineage>
        <taxon>Bacteria</taxon>
        <taxon>Pseudomonadati</taxon>
        <taxon>Bacteroidota</taxon>
        <taxon>Chitinophagia</taxon>
        <taxon>Chitinophagales</taxon>
        <taxon>Chitinophagaceae</taxon>
        <taxon>Pinibacter</taxon>
    </lineage>
</organism>
<sequence>MRKIVVFLFVAVLVTTTVKAQIVLLDGVVSKYPILMALDTSDRTILNGVYYYKKTKQDIELTGSISKNGSIELTSDDTEDKFSLTRKGSVWQGTFRSAKGVKLPVTLKVIKDSLNKTGAAKTSDPSEILETYKFADIKLVPGKLEIIDNKFVIQWYTEATTKITTFRIVKGYPDDVIQKANEIIDGDFNSNLSACFSCAGGDGSFGYDVSFSSYHLDDHFISYCIGANWDCKGAAHPDFGENGKTINAKDGKELTLEDMFWLGNGAKPRENSDAWSDYRGKVFAPGIVELFKRLYPTQMKKPTSDEDCDYTDPEVWKYANFYLTKKGLYIGATFARVQRACDSPEWSIIPYAELKKNNPDLFK</sequence>
<protein>
    <submittedName>
        <fullName evidence="1">Uncharacterized protein</fullName>
    </submittedName>
</protein>
<keyword evidence="2" id="KW-1185">Reference proteome</keyword>
<dbReference type="EMBL" id="JAHSPG010000005">
    <property type="protein sequence ID" value="MBV4357404.1"/>
    <property type="molecule type" value="Genomic_DNA"/>
</dbReference>
<dbReference type="AlphaFoldDB" id="A0A9E2SA20"/>
<evidence type="ECO:0000313" key="2">
    <source>
        <dbReference type="Proteomes" id="UP000812270"/>
    </source>
</evidence>
<comment type="caution">
    <text evidence="1">The sequence shown here is derived from an EMBL/GenBank/DDBJ whole genome shotgun (WGS) entry which is preliminary data.</text>
</comment>
<reference evidence="1" key="1">
    <citation type="submission" date="2021-06" db="EMBL/GenBank/DDBJ databases">
        <authorList>
            <person name="Huq M.A."/>
        </authorList>
    </citation>
    <scope>NUCLEOTIDE SEQUENCE</scope>
    <source>
        <strain evidence="1">MAH-26</strain>
    </source>
</reference>
<proteinExistence type="predicted"/>
<gene>
    <name evidence="1" type="ORF">KTO63_09620</name>
</gene>